<sequence>MGVGKIINTIIAFILSANTYTVVYTQESREEIEQTVILSKDIVQETTEEKVSPAKAVARNPVPTSTVSPWWNYPSDIKNVTRRGDDFLVLVNKEYQLPSTYAPTDLVSICSNVTNLRCVNDANFLIRSILIADLQEMVNAATQDGLDLSIRSAYRSYSTQQSTYNYWLSVNGGNVGVTDQISARPGHSQHQLGTTLDFSSAEINDGLGGTFASTQASKWLANNAWKYGFVIGYPAGYESVTGYMYESWHYRYIGKANAQEMLNNGMILELYLRSKN</sequence>
<protein>
    <submittedName>
        <fullName evidence="2">Serine-type D-Ala-D-Ala carboxypeptidase</fullName>
    </submittedName>
</protein>
<dbReference type="InterPro" id="IPR058193">
    <property type="entry name" value="VanY/YodJ_core_dom"/>
</dbReference>
<dbReference type="PANTHER" id="PTHR34385:SF1">
    <property type="entry name" value="PEPTIDOGLYCAN L-ALANYL-D-GLUTAMATE ENDOPEPTIDASE CWLK"/>
    <property type="match status" value="1"/>
</dbReference>
<gene>
    <name evidence="2" type="ORF">XD87_0299</name>
</gene>
<dbReference type="PANTHER" id="PTHR34385">
    <property type="entry name" value="D-ALANYL-D-ALANINE CARBOXYPEPTIDASE"/>
    <property type="match status" value="1"/>
</dbReference>
<dbReference type="PATRIC" id="fig|1641388.3.peg.281"/>
<accession>A0A117LTV5</accession>
<dbReference type="InterPro" id="IPR052179">
    <property type="entry name" value="DD-CPase-like"/>
</dbReference>
<dbReference type="SUPFAM" id="SSF55166">
    <property type="entry name" value="Hedgehog/DD-peptidase"/>
    <property type="match status" value="1"/>
</dbReference>
<dbReference type="CDD" id="cd14852">
    <property type="entry name" value="LD-carboxypeptidase"/>
    <property type="match status" value="1"/>
</dbReference>
<dbReference type="Gene3D" id="3.30.1380.10">
    <property type="match status" value="1"/>
</dbReference>
<proteinExistence type="predicted"/>
<reference evidence="3" key="1">
    <citation type="journal article" date="2015" name="MBio">
        <title>Genome-Resolved Metagenomic Analysis Reveals Roles for Candidate Phyla and Other Microbial Community Members in Biogeochemical Transformations in Oil Reservoirs.</title>
        <authorList>
            <person name="Hu P."/>
            <person name="Tom L."/>
            <person name="Singh A."/>
            <person name="Thomas B.C."/>
            <person name="Baker B.J."/>
            <person name="Piceno Y.M."/>
            <person name="Andersen G.L."/>
            <person name="Banfield J.F."/>
        </authorList>
    </citation>
    <scope>NUCLEOTIDE SEQUENCE [LARGE SCALE GENOMIC DNA]</scope>
</reference>
<dbReference type="InterPro" id="IPR009045">
    <property type="entry name" value="Zn_M74/Hedgehog-like"/>
</dbReference>
<name>A0A117LTV5_9BACT</name>
<dbReference type="GO" id="GO:0006508">
    <property type="term" value="P:proteolysis"/>
    <property type="evidence" value="ECO:0007669"/>
    <property type="project" value="InterPro"/>
</dbReference>
<dbReference type="EMBL" id="LGGI01000036">
    <property type="protein sequence ID" value="KUK67149.1"/>
    <property type="molecule type" value="Genomic_DNA"/>
</dbReference>
<dbReference type="AlphaFoldDB" id="A0A117LTV5"/>
<evidence type="ECO:0000313" key="2">
    <source>
        <dbReference type="EMBL" id="KUK67149.1"/>
    </source>
</evidence>
<dbReference type="Proteomes" id="UP000053469">
    <property type="component" value="Unassembled WGS sequence"/>
</dbReference>
<evidence type="ECO:0000259" key="1">
    <source>
        <dbReference type="Pfam" id="PF02557"/>
    </source>
</evidence>
<comment type="caution">
    <text evidence="2">The sequence shown here is derived from an EMBL/GenBank/DDBJ whole genome shotgun (WGS) entry which is preliminary data.</text>
</comment>
<keyword evidence="2" id="KW-0645">Protease</keyword>
<feature type="domain" description="D-alanyl-D-alanine carboxypeptidase-like core" evidence="1">
    <location>
        <begin position="126"/>
        <end position="255"/>
    </location>
</feature>
<keyword evidence="2" id="KW-0378">Hydrolase</keyword>
<evidence type="ECO:0000313" key="3">
    <source>
        <dbReference type="Proteomes" id="UP000053469"/>
    </source>
</evidence>
<keyword evidence="2" id="KW-0121">Carboxypeptidase</keyword>
<dbReference type="InterPro" id="IPR003709">
    <property type="entry name" value="VanY-like_core_dom"/>
</dbReference>
<organism evidence="2 3">
    <name type="scientific">candidate division WS6 bacterium 36_33</name>
    <dbReference type="NCBI Taxonomy" id="1641388"/>
    <lineage>
        <taxon>Bacteria</taxon>
        <taxon>Candidatus Dojkabacteria</taxon>
    </lineage>
</organism>
<dbReference type="Pfam" id="PF02557">
    <property type="entry name" value="VanY"/>
    <property type="match status" value="1"/>
</dbReference>
<dbReference type="GO" id="GO:0004180">
    <property type="term" value="F:carboxypeptidase activity"/>
    <property type="evidence" value="ECO:0007669"/>
    <property type="project" value="UniProtKB-KW"/>
</dbReference>